<dbReference type="RefSeq" id="WP_203662727.1">
    <property type="nucleotide sequence ID" value="NZ_BAAAZM010000012.1"/>
</dbReference>
<organism evidence="1 2">
    <name type="scientific">Actinocatenispora rupis</name>
    <dbReference type="NCBI Taxonomy" id="519421"/>
    <lineage>
        <taxon>Bacteria</taxon>
        <taxon>Bacillati</taxon>
        <taxon>Actinomycetota</taxon>
        <taxon>Actinomycetes</taxon>
        <taxon>Micromonosporales</taxon>
        <taxon>Micromonosporaceae</taxon>
        <taxon>Actinocatenispora</taxon>
    </lineage>
</organism>
<evidence type="ECO:0000313" key="2">
    <source>
        <dbReference type="Proteomes" id="UP000612808"/>
    </source>
</evidence>
<accession>A0A8J3JH37</accession>
<evidence type="ECO:0000313" key="1">
    <source>
        <dbReference type="EMBL" id="GID14793.1"/>
    </source>
</evidence>
<dbReference type="InterPro" id="IPR000944">
    <property type="entry name" value="Tscrpt_reg_Rrf2"/>
</dbReference>
<proteinExistence type="predicted"/>
<dbReference type="NCBIfam" id="TIGR00738">
    <property type="entry name" value="rrf2_super"/>
    <property type="match status" value="1"/>
</dbReference>
<dbReference type="SUPFAM" id="SSF46785">
    <property type="entry name" value="Winged helix' DNA-binding domain"/>
    <property type="match status" value="1"/>
</dbReference>
<comment type="caution">
    <text evidence="1">The sequence shown here is derived from an EMBL/GenBank/DDBJ whole genome shotgun (WGS) entry which is preliminary data.</text>
</comment>
<dbReference type="PANTHER" id="PTHR33221:SF13">
    <property type="entry name" value="TRANSCRIPTIONAL REGULATOR-RELATED"/>
    <property type="match status" value="1"/>
</dbReference>
<sequence>MKISQGVEWGLHCATLLALAPPDRVVRRDRLAAHYGLPEAYLAKHLQAMARAGVLHAVPGPRGGYRLGREAARITVLDVVEAVEGSTPPFLCQEIRQRGTGALPPDQCRRPCAIHATMTAADQAWRASLRTVTIADLVARLPAGVRERNEKIVS</sequence>
<gene>
    <name evidence="1" type="ORF">Aru02nite_56820</name>
</gene>
<dbReference type="EMBL" id="BOMB01000033">
    <property type="protein sequence ID" value="GID14793.1"/>
    <property type="molecule type" value="Genomic_DNA"/>
</dbReference>
<dbReference type="InterPro" id="IPR036388">
    <property type="entry name" value="WH-like_DNA-bd_sf"/>
</dbReference>
<dbReference type="PANTHER" id="PTHR33221">
    <property type="entry name" value="WINGED HELIX-TURN-HELIX TRANSCRIPTIONAL REGULATOR, RRF2 FAMILY"/>
    <property type="match status" value="1"/>
</dbReference>
<protein>
    <submittedName>
        <fullName evidence="1">Rrf2 family transcriptional regulator</fullName>
    </submittedName>
</protein>
<dbReference type="PROSITE" id="PS51197">
    <property type="entry name" value="HTH_RRF2_2"/>
    <property type="match status" value="1"/>
</dbReference>
<dbReference type="GO" id="GO:0005829">
    <property type="term" value="C:cytosol"/>
    <property type="evidence" value="ECO:0007669"/>
    <property type="project" value="TreeGrafter"/>
</dbReference>
<reference evidence="1" key="1">
    <citation type="submission" date="2021-01" db="EMBL/GenBank/DDBJ databases">
        <title>Whole genome shotgun sequence of Actinocatenispora rupis NBRC 107355.</title>
        <authorList>
            <person name="Komaki H."/>
            <person name="Tamura T."/>
        </authorList>
    </citation>
    <scope>NUCLEOTIDE SEQUENCE</scope>
    <source>
        <strain evidence="1">NBRC 107355</strain>
    </source>
</reference>
<name>A0A8J3JH37_9ACTN</name>
<dbReference type="Proteomes" id="UP000612808">
    <property type="component" value="Unassembled WGS sequence"/>
</dbReference>
<dbReference type="Pfam" id="PF02082">
    <property type="entry name" value="Rrf2"/>
    <property type="match status" value="1"/>
</dbReference>
<dbReference type="Gene3D" id="1.10.10.10">
    <property type="entry name" value="Winged helix-like DNA-binding domain superfamily/Winged helix DNA-binding domain"/>
    <property type="match status" value="1"/>
</dbReference>
<keyword evidence="2" id="KW-1185">Reference proteome</keyword>
<dbReference type="InterPro" id="IPR036390">
    <property type="entry name" value="WH_DNA-bd_sf"/>
</dbReference>
<dbReference type="GO" id="GO:0003700">
    <property type="term" value="F:DNA-binding transcription factor activity"/>
    <property type="evidence" value="ECO:0007669"/>
    <property type="project" value="TreeGrafter"/>
</dbReference>
<dbReference type="AlphaFoldDB" id="A0A8J3JH37"/>